<protein>
    <recommendedName>
        <fullName evidence="8">DUF4870 domain-containing protein</fullName>
    </recommendedName>
</protein>
<accession>A0A7D5XLU9</accession>
<comment type="subcellular location">
    <subcellularLocation>
        <location evidence="1">Membrane</location>
        <topology evidence="1">Multi-pass membrane protein</topology>
    </subcellularLocation>
</comment>
<keyword evidence="2 5" id="KW-0812">Transmembrane</keyword>
<evidence type="ECO:0000256" key="1">
    <source>
        <dbReference type="ARBA" id="ARBA00004141"/>
    </source>
</evidence>
<evidence type="ECO:0000313" key="7">
    <source>
        <dbReference type="Proteomes" id="UP000510821"/>
    </source>
</evidence>
<dbReference type="EMBL" id="CP058998">
    <property type="protein sequence ID" value="QLJ53046.1"/>
    <property type="molecule type" value="Genomic_DNA"/>
</dbReference>
<evidence type="ECO:0000256" key="5">
    <source>
        <dbReference type="SAM" id="Phobius"/>
    </source>
</evidence>
<dbReference type="KEGG" id="flt:Sv326_0871"/>
<evidence type="ECO:0000256" key="3">
    <source>
        <dbReference type="ARBA" id="ARBA00022989"/>
    </source>
</evidence>
<reference evidence="7" key="1">
    <citation type="submission" date="2020-07" db="EMBL/GenBank/DDBJ databases">
        <title>Metabolic diversity and evolutionary history of the archaeal phylum ###Micrarchaeota### uncovered from a freshwater lake metagenome.</title>
        <authorList>
            <person name="Kadnikov V.V."/>
            <person name="Savvichev A.S."/>
            <person name="Mardanov A.V."/>
            <person name="Beletsky A.V."/>
            <person name="Chupakov A.V."/>
            <person name="Kokryatskaya N.M."/>
            <person name="Pimenov N.V."/>
            <person name="Ravin N.V."/>
        </authorList>
    </citation>
    <scope>NUCLEOTIDE SEQUENCE [LARGE SCALE GENOMIC DNA]</scope>
</reference>
<proteinExistence type="predicted"/>
<dbReference type="Proteomes" id="UP000510821">
    <property type="component" value="Chromosome"/>
</dbReference>
<feature type="transmembrane region" description="Helical" evidence="5">
    <location>
        <begin position="55"/>
        <end position="75"/>
    </location>
</feature>
<feature type="transmembrane region" description="Helical" evidence="5">
    <location>
        <begin position="12"/>
        <end position="34"/>
    </location>
</feature>
<dbReference type="AlphaFoldDB" id="A0A7D5XLU9"/>
<sequence length="126" mass="14371">MVDRRSVQISLIAHASILVGFFFRYSFILPLLIWKTMKHSKYSEGQARQATYYQIFALLLILVISFGGEFIILLSPAADGRVQKVDDLLVKEIEFVVYTLLSLYALYGAYRCSKGGEFKYMLVGNL</sequence>
<evidence type="ECO:0008006" key="8">
    <source>
        <dbReference type="Google" id="ProtNLM"/>
    </source>
</evidence>
<dbReference type="InterPro" id="IPR019109">
    <property type="entry name" value="MamF_MmsF"/>
</dbReference>
<dbReference type="Pfam" id="PF09685">
    <property type="entry name" value="MamF_MmsF"/>
    <property type="match status" value="1"/>
</dbReference>
<evidence type="ECO:0000256" key="4">
    <source>
        <dbReference type="ARBA" id="ARBA00023136"/>
    </source>
</evidence>
<evidence type="ECO:0000256" key="2">
    <source>
        <dbReference type="ARBA" id="ARBA00022692"/>
    </source>
</evidence>
<gene>
    <name evidence="6" type="ORF">Sv326_0871</name>
</gene>
<keyword evidence="3 5" id="KW-1133">Transmembrane helix</keyword>
<feature type="transmembrane region" description="Helical" evidence="5">
    <location>
        <begin position="95"/>
        <end position="112"/>
    </location>
</feature>
<name>A0A7D5XLU9_FERL1</name>
<keyword evidence="4 5" id="KW-0472">Membrane</keyword>
<evidence type="ECO:0000313" key="6">
    <source>
        <dbReference type="EMBL" id="QLJ53046.1"/>
    </source>
</evidence>
<organism evidence="6 7">
    <name type="scientific">Fermentimicrarchaeum limneticum</name>
    <dbReference type="NCBI Taxonomy" id="2795018"/>
    <lineage>
        <taxon>Archaea</taxon>
        <taxon>Candidatus Micrarchaeota</taxon>
        <taxon>Candidatus Fermentimicrarchaeales</taxon>
        <taxon>Candidatus Fermentimicrarchaeaceae</taxon>
        <taxon>Candidatus Fermentimicrarchaeum</taxon>
    </lineage>
</organism>